<proteinExistence type="predicted"/>
<dbReference type="Proteomes" id="UP001153148">
    <property type="component" value="Unassembled WGS sequence"/>
</dbReference>
<sequence>MVELTYRCLRPNNKEAWTQNPKIWETSRSEAGCVGSQVILTNPRLSNHRPPLSDIHGHTTKGTHNEIGYYTRAANISHYSCHLQLTSTSKR</sequence>
<evidence type="ECO:0000313" key="2">
    <source>
        <dbReference type="Proteomes" id="UP001153148"/>
    </source>
</evidence>
<name>A0ABN7NZ94_TIMPD</name>
<comment type="caution">
    <text evidence="1">The sequence shown here is derived from an EMBL/GenBank/DDBJ whole genome shotgun (WGS) entry which is preliminary data.</text>
</comment>
<reference evidence="1" key="1">
    <citation type="submission" date="2021-03" db="EMBL/GenBank/DDBJ databases">
        <authorList>
            <person name="Tran Van P."/>
        </authorList>
    </citation>
    <scope>NUCLEOTIDE SEQUENCE</scope>
</reference>
<keyword evidence="2" id="KW-1185">Reference proteome</keyword>
<protein>
    <submittedName>
        <fullName evidence="1">Uncharacterized protein</fullName>
    </submittedName>
</protein>
<evidence type="ECO:0000313" key="1">
    <source>
        <dbReference type="EMBL" id="CAG2061033.1"/>
    </source>
</evidence>
<dbReference type="EMBL" id="CAJPIN010014355">
    <property type="protein sequence ID" value="CAG2061033.1"/>
    <property type="molecule type" value="Genomic_DNA"/>
</dbReference>
<gene>
    <name evidence="1" type="ORF">TPAB3V08_LOCUS7988</name>
</gene>
<organism evidence="1 2">
    <name type="scientific">Timema podura</name>
    <name type="common">Walking stick</name>
    <dbReference type="NCBI Taxonomy" id="61482"/>
    <lineage>
        <taxon>Eukaryota</taxon>
        <taxon>Metazoa</taxon>
        <taxon>Ecdysozoa</taxon>
        <taxon>Arthropoda</taxon>
        <taxon>Hexapoda</taxon>
        <taxon>Insecta</taxon>
        <taxon>Pterygota</taxon>
        <taxon>Neoptera</taxon>
        <taxon>Polyneoptera</taxon>
        <taxon>Phasmatodea</taxon>
        <taxon>Timematodea</taxon>
        <taxon>Timematoidea</taxon>
        <taxon>Timematidae</taxon>
        <taxon>Timema</taxon>
    </lineage>
</organism>
<accession>A0ABN7NZ94</accession>